<accession>A0A9X3TZB2</accession>
<dbReference type="AlphaFoldDB" id="A0A9X3TZB2"/>
<dbReference type="GO" id="GO:0005886">
    <property type="term" value="C:plasma membrane"/>
    <property type="evidence" value="ECO:0007669"/>
    <property type="project" value="TreeGrafter"/>
</dbReference>
<evidence type="ECO:0000259" key="1">
    <source>
        <dbReference type="Pfam" id="PF05170"/>
    </source>
</evidence>
<dbReference type="PANTHER" id="PTHR30441:SF4">
    <property type="entry name" value="PROTEIN ASMA"/>
    <property type="match status" value="1"/>
</dbReference>
<dbReference type="Proteomes" id="UP001141619">
    <property type="component" value="Unassembled WGS sequence"/>
</dbReference>
<dbReference type="PANTHER" id="PTHR30441">
    <property type="entry name" value="DUF748 DOMAIN-CONTAINING PROTEIN"/>
    <property type="match status" value="1"/>
</dbReference>
<dbReference type="Pfam" id="PF05170">
    <property type="entry name" value="AsmA"/>
    <property type="match status" value="2"/>
</dbReference>
<sequence length="676" mass="70899">MKKLLLIVGAIVLLLVVAIVAIPFLIPVERYKQEISAQVKTATGRDLALNGPLKLSLFPSIVLKADDVHFSNVPGATEPDMARFETLKIAVKLMPLFAGKLQVDGFELVKPVIHLAIDKTGKGNWEFDVAPDQTKPETEAGNLDEVLQNLTLGLVKLSDGLVTYSDARDGTHQELSAINSSLDLPKYDGPLAVKGDFVWNKEKIDLALTAANLKKLMEGQQENFTAKVSAAPVNFSVDGQGRMAEKFALIGKATLDVPSLRKLAAWTGNPLEAPGSGFGPLKLSGDLDLANDAYAFKNATIQFDKINATGALTVKTGGERLALSGNLTADALDLNPYLPPEEPESKWAGWSEEPIDVSGLKAADADFAFKTKSLTYRKIQIGQSSLHLDLKAGILNANLQEMALYGGSGKGSVTVNGSGTTPSISANFQLSKVNAEPLLKDAGDFDKLSGTLTTNLAVTTSGKHQKAMISALNGNGSFAFADGSLKGVDIAAVATSIEKVVNGFKGGGTGLLTGLTSGDLTGSIKGIASMFGGAGEVNQSTKFSSLKGTWSSANGTVSQPDLQLIGPYVNNRTLLKMTGHGQIMLPPQTLDYEATVHSFAKATVDNTGIGGTVRLSGPLSDPYPCVVLGSLCLGKKTSAGDLLKSGAADQLKSLIPGKTDGVGSSLKDKLKGFKFP</sequence>
<reference evidence="2" key="1">
    <citation type="submission" date="2022-08" db="EMBL/GenBank/DDBJ databases">
        <authorList>
            <person name="Vandamme P."/>
            <person name="Hettiarachchi A."/>
            <person name="Peeters C."/>
            <person name="Cnockaert M."/>
            <person name="Carlier A."/>
        </authorList>
    </citation>
    <scope>NUCLEOTIDE SEQUENCE</scope>
    <source>
        <strain evidence="2">LMG 31809</strain>
    </source>
</reference>
<evidence type="ECO:0000313" key="2">
    <source>
        <dbReference type="EMBL" id="MDA5194720.1"/>
    </source>
</evidence>
<reference evidence="2" key="2">
    <citation type="journal article" date="2023" name="Syst. Appl. Microbiol.">
        <title>Govania unica gen. nov., sp. nov., a rare biosphere bacterium that represents a novel family in the class Alphaproteobacteria.</title>
        <authorList>
            <person name="Vandamme P."/>
            <person name="Peeters C."/>
            <person name="Hettiarachchi A."/>
            <person name="Cnockaert M."/>
            <person name="Carlier A."/>
        </authorList>
    </citation>
    <scope>NUCLEOTIDE SEQUENCE</scope>
    <source>
        <strain evidence="2">LMG 31809</strain>
    </source>
</reference>
<feature type="domain" description="AsmA" evidence="1">
    <location>
        <begin position="2"/>
        <end position="312"/>
    </location>
</feature>
<keyword evidence="3" id="KW-1185">Reference proteome</keyword>
<protein>
    <submittedName>
        <fullName evidence="2">AsmA family protein</fullName>
    </submittedName>
</protein>
<proteinExistence type="predicted"/>
<comment type="caution">
    <text evidence="2">The sequence shown here is derived from an EMBL/GenBank/DDBJ whole genome shotgun (WGS) entry which is preliminary data.</text>
</comment>
<name>A0A9X3TZB2_9PROT</name>
<dbReference type="InterPro" id="IPR007844">
    <property type="entry name" value="AsmA"/>
</dbReference>
<evidence type="ECO:0000313" key="3">
    <source>
        <dbReference type="Proteomes" id="UP001141619"/>
    </source>
</evidence>
<gene>
    <name evidence="2" type="ORF">NYP16_12230</name>
</gene>
<dbReference type="GO" id="GO:0090313">
    <property type="term" value="P:regulation of protein targeting to membrane"/>
    <property type="evidence" value="ECO:0007669"/>
    <property type="project" value="TreeGrafter"/>
</dbReference>
<dbReference type="EMBL" id="JANWOI010000004">
    <property type="protein sequence ID" value="MDA5194720.1"/>
    <property type="molecule type" value="Genomic_DNA"/>
</dbReference>
<feature type="domain" description="AsmA" evidence="1">
    <location>
        <begin position="348"/>
        <end position="561"/>
    </location>
</feature>
<dbReference type="RefSeq" id="WP_274944425.1">
    <property type="nucleotide sequence ID" value="NZ_JANWOI010000004.1"/>
</dbReference>
<organism evidence="2 3">
    <name type="scientific">Govanella unica</name>
    <dbReference type="NCBI Taxonomy" id="2975056"/>
    <lineage>
        <taxon>Bacteria</taxon>
        <taxon>Pseudomonadati</taxon>
        <taxon>Pseudomonadota</taxon>
        <taxon>Alphaproteobacteria</taxon>
        <taxon>Emcibacterales</taxon>
        <taxon>Govanellaceae</taxon>
        <taxon>Govanella</taxon>
    </lineage>
</organism>
<dbReference type="InterPro" id="IPR052894">
    <property type="entry name" value="AsmA-related"/>
</dbReference>